<dbReference type="Pfam" id="PF02321">
    <property type="entry name" value="OEP"/>
    <property type="match status" value="2"/>
</dbReference>
<dbReference type="PANTHER" id="PTHR30026:SF20">
    <property type="entry name" value="OUTER MEMBRANE PROTEIN TOLC"/>
    <property type="match status" value="1"/>
</dbReference>
<organism evidence="10 11">
    <name type="scientific">Xenorhabdus ishibashii</name>
    <dbReference type="NCBI Taxonomy" id="1034471"/>
    <lineage>
        <taxon>Bacteria</taxon>
        <taxon>Pseudomonadati</taxon>
        <taxon>Pseudomonadota</taxon>
        <taxon>Gammaproteobacteria</taxon>
        <taxon>Enterobacterales</taxon>
        <taxon>Morganellaceae</taxon>
        <taxon>Xenorhabdus</taxon>
    </lineage>
</organism>
<reference evidence="10 11" key="1">
    <citation type="journal article" date="2017" name="Nat. Microbiol.">
        <title>Natural product diversity associated with the nematode symbionts Photorhabdus and Xenorhabdus.</title>
        <authorList>
            <person name="Tobias N.J."/>
            <person name="Wolff H."/>
            <person name="Djahanschiri B."/>
            <person name="Grundmann F."/>
            <person name="Kronenwerth M."/>
            <person name="Shi Y.M."/>
            <person name="Simonyi S."/>
            <person name="Grun P."/>
            <person name="Shapiro-Ilan D."/>
            <person name="Pidot S.J."/>
            <person name="Stinear T.P."/>
            <person name="Ebersberger I."/>
            <person name="Bode H.B."/>
        </authorList>
    </citation>
    <scope>NUCLEOTIDE SEQUENCE [LARGE SCALE GENOMIC DNA]</scope>
    <source>
        <strain evidence="10 11">DSM 22670</strain>
    </source>
</reference>
<dbReference type="InterPro" id="IPR010130">
    <property type="entry name" value="T1SS_OMP_TolC"/>
</dbReference>
<keyword evidence="5" id="KW-0812">Transmembrane</keyword>
<evidence type="ECO:0000256" key="3">
    <source>
        <dbReference type="ARBA" id="ARBA00022448"/>
    </source>
</evidence>
<evidence type="ECO:0000256" key="9">
    <source>
        <dbReference type="SAM" id="SignalP"/>
    </source>
</evidence>
<keyword evidence="7" id="KW-0998">Cell outer membrane</keyword>
<gene>
    <name evidence="10" type="ORF">Xish_03655</name>
</gene>
<dbReference type="InterPro" id="IPR058622">
    <property type="entry name" value="TolC"/>
</dbReference>
<keyword evidence="6" id="KW-0472">Membrane</keyword>
<evidence type="ECO:0000313" key="10">
    <source>
        <dbReference type="EMBL" id="PHM59536.1"/>
    </source>
</evidence>
<dbReference type="InterPro" id="IPR003423">
    <property type="entry name" value="OMP_efflux"/>
</dbReference>
<keyword evidence="4" id="KW-1134">Transmembrane beta strand</keyword>
<dbReference type="NCBIfam" id="NF007002">
    <property type="entry name" value="PRK09465.1"/>
    <property type="match status" value="1"/>
</dbReference>
<comment type="similarity">
    <text evidence="2">Belongs to the outer membrane factor (OMF) (TC 1.B.17) family.</text>
</comment>
<comment type="subcellular location">
    <subcellularLocation>
        <location evidence="1">Cell outer membrane</location>
    </subcellularLocation>
</comment>
<keyword evidence="3" id="KW-0813">Transport</keyword>
<feature type="signal peptide" evidence="9">
    <location>
        <begin position="1"/>
        <end position="22"/>
    </location>
</feature>
<dbReference type="RefSeq" id="WP_099119192.1">
    <property type="nucleotide sequence ID" value="NZ_NJAK01000003.1"/>
</dbReference>
<dbReference type="PANTHER" id="PTHR30026">
    <property type="entry name" value="OUTER MEMBRANE PROTEIN TOLC"/>
    <property type="match status" value="1"/>
</dbReference>
<evidence type="ECO:0000256" key="1">
    <source>
        <dbReference type="ARBA" id="ARBA00004442"/>
    </source>
</evidence>
<protein>
    <recommendedName>
        <fullName evidence="12">Outer membrane channel protein</fullName>
    </recommendedName>
</protein>
<dbReference type="EMBL" id="NJAK01000003">
    <property type="protein sequence ID" value="PHM59536.1"/>
    <property type="molecule type" value="Genomic_DNA"/>
</dbReference>
<name>A0A2D0K7W3_9GAMM</name>
<proteinExistence type="inferred from homology"/>
<dbReference type="SUPFAM" id="SSF56954">
    <property type="entry name" value="Outer membrane efflux proteins (OEP)"/>
    <property type="match status" value="1"/>
</dbReference>
<comment type="caution">
    <text evidence="10">The sequence shown here is derived from an EMBL/GenBank/DDBJ whole genome shotgun (WGS) entry which is preliminary data.</text>
</comment>
<evidence type="ECO:0000256" key="7">
    <source>
        <dbReference type="ARBA" id="ARBA00023237"/>
    </source>
</evidence>
<dbReference type="AlphaFoldDB" id="A0A2D0K7W3"/>
<dbReference type="NCBIfam" id="TIGR01844">
    <property type="entry name" value="type_I_sec_TolC"/>
    <property type="match status" value="1"/>
</dbReference>
<dbReference type="GO" id="GO:0009279">
    <property type="term" value="C:cell outer membrane"/>
    <property type="evidence" value="ECO:0007669"/>
    <property type="project" value="UniProtKB-SubCell"/>
</dbReference>
<keyword evidence="11" id="KW-1185">Reference proteome</keyword>
<feature type="coiled-coil region" evidence="8">
    <location>
        <begin position="105"/>
        <end position="164"/>
    </location>
</feature>
<feature type="chain" id="PRO_5012226298" description="Outer membrane channel protein" evidence="9">
    <location>
        <begin position="23"/>
        <end position="445"/>
    </location>
</feature>
<evidence type="ECO:0000256" key="6">
    <source>
        <dbReference type="ARBA" id="ARBA00023136"/>
    </source>
</evidence>
<dbReference type="Proteomes" id="UP000222168">
    <property type="component" value="Unassembled WGS sequence"/>
</dbReference>
<accession>A0A2D0K7W3</accession>
<dbReference type="GO" id="GO:1990281">
    <property type="term" value="C:efflux pump complex"/>
    <property type="evidence" value="ECO:0007669"/>
    <property type="project" value="TreeGrafter"/>
</dbReference>
<evidence type="ECO:0000256" key="5">
    <source>
        <dbReference type="ARBA" id="ARBA00022692"/>
    </source>
</evidence>
<evidence type="ECO:0008006" key="12">
    <source>
        <dbReference type="Google" id="ProtNLM"/>
    </source>
</evidence>
<evidence type="ECO:0000256" key="8">
    <source>
        <dbReference type="SAM" id="Coils"/>
    </source>
</evidence>
<sequence>MKKLLSLFIATNLVCFSTSSHAEDLLQIYKQARETNPGLLKALADRNSVFQGINIARSPLLPKLELDTNVTYKKKFRNSRQESYSPDAGLTLEQTIFDMSKWSKLNQAEKNASIANINYQNAQQQLILDTANTYFDVLYKIDSLVHTEAQKASLYRQLDQATQRFNVGLIAITDVRSAQAKYDAVLAQEIYDSNELNNSLEKLRLITGIHYSQLASLNIENFKISQLESIEDILKEAEIRNLSLLSARLMQDLKQEQVKDAKTGYMPTVTLSTNTSVENIYKRNGSNINEYNGTNSAKISLSLPFYSGGSTSSNIEQAEYNLVSSTQNLENEYRKVIQNVRSSYNDITASISKIEANKQVVISSESSLNAMQAGYQVGTRTIVEVLNATTKLYQAKRDLSQARYDYLLSILNNRQARGTLNYKDILELNNLLGEKVLTSSNSIIK</sequence>
<evidence type="ECO:0000256" key="4">
    <source>
        <dbReference type="ARBA" id="ARBA00022452"/>
    </source>
</evidence>
<dbReference type="OrthoDB" id="9813458at2"/>
<evidence type="ECO:0000313" key="11">
    <source>
        <dbReference type="Proteomes" id="UP000222168"/>
    </source>
</evidence>
<dbReference type="Gene3D" id="1.20.1600.10">
    <property type="entry name" value="Outer membrane efflux proteins (OEP)"/>
    <property type="match status" value="1"/>
</dbReference>
<keyword evidence="9" id="KW-0732">Signal</keyword>
<evidence type="ECO:0000256" key="2">
    <source>
        <dbReference type="ARBA" id="ARBA00007613"/>
    </source>
</evidence>
<dbReference type="GO" id="GO:0015562">
    <property type="term" value="F:efflux transmembrane transporter activity"/>
    <property type="evidence" value="ECO:0007669"/>
    <property type="project" value="InterPro"/>
</dbReference>
<keyword evidence="8" id="KW-0175">Coiled coil</keyword>
<dbReference type="InterPro" id="IPR051906">
    <property type="entry name" value="TolC-like"/>
</dbReference>
<dbReference type="GO" id="GO:0015288">
    <property type="term" value="F:porin activity"/>
    <property type="evidence" value="ECO:0007669"/>
    <property type="project" value="TreeGrafter"/>
</dbReference>